<evidence type="ECO:0000256" key="3">
    <source>
        <dbReference type="ARBA" id="ARBA00022898"/>
    </source>
</evidence>
<dbReference type="Proteomes" id="UP000027153">
    <property type="component" value="Unassembled WGS sequence"/>
</dbReference>
<dbReference type="GO" id="GO:0042823">
    <property type="term" value="P:pyridoxal phosphate biosynthetic process"/>
    <property type="evidence" value="ECO:0007669"/>
    <property type="project" value="UniProtKB-UniRule"/>
</dbReference>
<comment type="pathway">
    <text evidence="7">Cofactor biosynthesis; pyridoxal 5'-phosphate biosynthesis.</text>
</comment>
<dbReference type="InterPro" id="IPR021196">
    <property type="entry name" value="PdxT/SNO_CS"/>
</dbReference>
<dbReference type="GO" id="GO:0005829">
    <property type="term" value="C:cytosol"/>
    <property type="evidence" value="ECO:0007669"/>
    <property type="project" value="TreeGrafter"/>
</dbReference>
<feature type="active site" description="Charge relay system" evidence="7 8">
    <location>
        <position position="184"/>
    </location>
</feature>
<comment type="similarity">
    <text evidence="1 7">Belongs to the glutaminase PdxT/SNO family.</text>
</comment>
<evidence type="ECO:0000256" key="6">
    <source>
        <dbReference type="ARBA" id="ARBA00049534"/>
    </source>
</evidence>
<evidence type="ECO:0000256" key="1">
    <source>
        <dbReference type="ARBA" id="ARBA00008345"/>
    </source>
</evidence>
<dbReference type="InterPro" id="IPR029062">
    <property type="entry name" value="Class_I_gatase-like"/>
</dbReference>
<dbReference type="AlphaFoldDB" id="A0A062V2P5"/>
<accession>A0A062V2P5</accession>
<feature type="active site" description="Nucleophile" evidence="7 8">
    <location>
        <position position="87"/>
    </location>
</feature>
<comment type="catalytic activity">
    <reaction evidence="6 7">
        <text>L-glutamine + H2O = L-glutamate + NH4(+)</text>
        <dbReference type="Rhea" id="RHEA:15889"/>
        <dbReference type="ChEBI" id="CHEBI:15377"/>
        <dbReference type="ChEBI" id="CHEBI:28938"/>
        <dbReference type="ChEBI" id="CHEBI:29985"/>
        <dbReference type="ChEBI" id="CHEBI:58359"/>
        <dbReference type="EC" id="3.5.1.2"/>
    </reaction>
</comment>
<organism evidence="10 11">
    <name type="scientific">Candidatus Methanoperedens nitratireducens</name>
    <dbReference type="NCBI Taxonomy" id="1392998"/>
    <lineage>
        <taxon>Archaea</taxon>
        <taxon>Methanobacteriati</taxon>
        <taxon>Methanobacteriota</taxon>
        <taxon>Stenosarchaea group</taxon>
        <taxon>Methanomicrobia</taxon>
        <taxon>Methanosarcinales</taxon>
        <taxon>ANME-2 cluster</taxon>
        <taxon>Candidatus Methanoperedentaceae</taxon>
        <taxon>Candidatus Methanoperedens</taxon>
    </lineage>
</organism>
<dbReference type="HAMAP" id="MF_01615">
    <property type="entry name" value="PdxT"/>
    <property type="match status" value="1"/>
</dbReference>
<dbReference type="EMBL" id="JMIY01000005">
    <property type="protein sequence ID" value="KCZ71642.1"/>
    <property type="molecule type" value="Genomic_DNA"/>
</dbReference>
<dbReference type="NCBIfam" id="TIGR03800">
    <property type="entry name" value="PLP_synth_Pdx2"/>
    <property type="match status" value="1"/>
</dbReference>
<dbReference type="GO" id="GO:0008614">
    <property type="term" value="P:pyridoxine metabolic process"/>
    <property type="evidence" value="ECO:0007669"/>
    <property type="project" value="TreeGrafter"/>
</dbReference>
<dbReference type="GO" id="GO:1903600">
    <property type="term" value="C:glutaminase complex"/>
    <property type="evidence" value="ECO:0007669"/>
    <property type="project" value="TreeGrafter"/>
</dbReference>
<dbReference type="Gene3D" id="3.40.50.880">
    <property type="match status" value="1"/>
</dbReference>
<dbReference type="PANTHER" id="PTHR31559">
    <property type="entry name" value="PYRIDOXAL 5'-PHOSPHATE SYNTHASE SUBUNIT SNO"/>
    <property type="match status" value="1"/>
</dbReference>
<name>A0A062V2P5_9EURY</name>
<evidence type="ECO:0000313" key="11">
    <source>
        <dbReference type="Proteomes" id="UP000027153"/>
    </source>
</evidence>
<feature type="binding site" evidence="7 9">
    <location>
        <begin position="146"/>
        <end position="147"/>
    </location>
    <ligand>
        <name>L-glutamine</name>
        <dbReference type="ChEBI" id="CHEBI:58359"/>
    </ligand>
</feature>
<sequence length="205" mass="22636">MTDIRIGIIAIQGNIEEHANAMLKALKHANRRAEIVKIKHRGIVPTCDALIIPGGESTTLGRLMEREGISSEIKEAAHAGIPIMGTCAGLVLLAKKGDRQVDMTGQPLLGLMDIHVNRNAFGRQRESFECPVDFRGLDSPFNAVFIRAPCITGCKEDVEVLSRYEGFIVAARQKNILALAFHPELTDDLRIHHYFLRMLDLTGTV</sequence>
<evidence type="ECO:0000256" key="2">
    <source>
        <dbReference type="ARBA" id="ARBA00022801"/>
    </source>
</evidence>
<protein>
    <recommendedName>
        <fullName evidence="7">Pyridoxal 5'-phosphate synthase subunit PdxT</fullName>
        <ecNumber evidence="7">4.3.3.6</ecNumber>
    </recommendedName>
    <alternativeName>
        <fullName evidence="7">Pdx2</fullName>
    </alternativeName>
    <alternativeName>
        <fullName evidence="7">Pyridoxal 5'-phosphate synthase glutaminase subunit</fullName>
        <ecNumber evidence="7">3.5.1.2</ecNumber>
    </alternativeName>
</protein>
<reference evidence="10 11" key="1">
    <citation type="journal article" date="2013" name="Nature">
        <title>Anaerobic oxidation of methane coupled to nitrate reduction in a novel archaeal lineage.</title>
        <authorList>
            <person name="Haroon M.F."/>
            <person name="Hu S."/>
            <person name="Shi Y."/>
            <person name="Imelfort M."/>
            <person name="Keller J."/>
            <person name="Hugenholtz P."/>
            <person name="Yuan Z."/>
            <person name="Tyson G.W."/>
        </authorList>
    </citation>
    <scope>NUCLEOTIDE SEQUENCE [LARGE SCALE GENOMIC DNA]</scope>
    <source>
        <strain evidence="10 11">ANME-2d</strain>
    </source>
</reference>
<comment type="function">
    <text evidence="7">Catalyzes the hydrolysis of glutamine to glutamate and ammonia as part of the biosynthesis of pyridoxal 5'-phosphate. The resulting ammonia molecule is channeled to the active site of PdxS.</text>
</comment>
<dbReference type="GO" id="GO:0006543">
    <property type="term" value="P:L-glutamine catabolic process"/>
    <property type="evidence" value="ECO:0007669"/>
    <property type="project" value="UniProtKB-UniRule"/>
</dbReference>
<feature type="active site" description="Charge relay system" evidence="7 8">
    <location>
        <position position="182"/>
    </location>
</feature>
<comment type="subunit">
    <text evidence="7">In the presence of PdxS, forms a dodecamer of heterodimers. Only shows activity in the heterodimer.</text>
</comment>
<evidence type="ECO:0000313" key="10">
    <source>
        <dbReference type="EMBL" id="KCZ71642.1"/>
    </source>
</evidence>
<dbReference type="Pfam" id="PF01174">
    <property type="entry name" value="SNO"/>
    <property type="match status" value="1"/>
</dbReference>
<evidence type="ECO:0000256" key="5">
    <source>
        <dbReference type="ARBA" id="ARBA00023239"/>
    </source>
</evidence>
<keyword evidence="5 7" id="KW-0456">Lyase</keyword>
<gene>
    <name evidence="7" type="primary">pdxT</name>
    <name evidence="10" type="ORF">ANME2D_02377</name>
</gene>
<evidence type="ECO:0000256" key="7">
    <source>
        <dbReference type="HAMAP-Rule" id="MF_01615"/>
    </source>
</evidence>
<keyword evidence="2 7" id="KW-0378">Hydrolase</keyword>
<dbReference type="PROSITE" id="PS51130">
    <property type="entry name" value="PDXT_SNO_2"/>
    <property type="match status" value="1"/>
</dbReference>
<dbReference type="UniPathway" id="UPA00245"/>
<dbReference type="FunFam" id="3.40.50.880:FF:000041">
    <property type="entry name" value="Glutamine amidotransferase subunit pdxT, putative"/>
    <property type="match status" value="1"/>
</dbReference>
<dbReference type="CDD" id="cd01749">
    <property type="entry name" value="GATase1_PB"/>
    <property type="match status" value="1"/>
</dbReference>
<comment type="caution">
    <text evidence="10">The sequence shown here is derived from an EMBL/GenBank/DDBJ whole genome shotgun (WGS) entry which is preliminary data.</text>
</comment>
<keyword evidence="4 7" id="KW-0315">Glutamine amidotransferase</keyword>
<evidence type="ECO:0000256" key="9">
    <source>
        <dbReference type="PIRSR" id="PIRSR005639-2"/>
    </source>
</evidence>
<evidence type="ECO:0000256" key="8">
    <source>
        <dbReference type="PIRSR" id="PIRSR005639-1"/>
    </source>
</evidence>
<dbReference type="EC" id="3.5.1.2" evidence="7"/>
<dbReference type="PANTHER" id="PTHR31559:SF0">
    <property type="entry name" value="PYRIDOXAL 5'-PHOSPHATE SYNTHASE SUBUNIT SNO1-RELATED"/>
    <property type="match status" value="1"/>
</dbReference>
<dbReference type="GO" id="GO:0036381">
    <property type="term" value="F:pyridoxal 5'-phosphate synthase (glutamine hydrolysing) activity"/>
    <property type="evidence" value="ECO:0007669"/>
    <property type="project" value="UniProtKB-UniRule"/>
</dbReference>
<keyword evidence="3 7" id="KW-0663">Pyridoxal phosphate</keyword>
<dbReference type="PROSITE" id="PS01236">
    <property type="entry name" value="PDXT_SNO_1"/>
    <property type="match status" value="1"/>
</dbReference>
<proteinExistence type="inferred from homology"/>
<feature type="binding site" evidence="7 9">
    <location>
        <begin position="55"/>
        <end position="57"/>
    </location>
    <ligand>
        <name>L-glutamine</name>
        <dbReference type="ChEBI" id="CHEBI:58359"/>
    </ligand>
</feature>
<dbReference type="PATRIC" id="fig|1392998.3.peg.2373"/>
<comment type="catalytic activity">
    <reaction evidence="7">
        <text>aldehydo-D-ribose 5-phosphate + D-glyceraldehyde 3-phosphate + L-glutamine = pyridoxal 5'-phosphate + L-glutamate + phosphate + 3 H2O + H(+)</text>
        <dbReference type="Rhea" id="RHEA:31507"/>
        <dbReference type="ChEBI" id="CHEBI:15377"/>
        <dbReference type="ChEBI" id="CHEBI:15378"/>
        <dbReference type="ChEBI" id="CHEBI:29985"/>
        <dbReference type="ChEBI" id="CHEBI:43474"/>
        <dbReference type="ChEBI" id="CHEBI:58273"/>
        <dbReference type="ChEBI" id="CHEBI:58359"/>
        <dbReference type="ChEBI" id="CHEBI:59776"/>
        <dbReference type="ChEBI" id="CHEBI:597326"/>
        <dbReference type="EC" id="4.3.3.6"/>
    </reaction>
</comment>
<dbReference type="InterPro" id="IPR002161">
    <property type="entry name" value="PdxT/SNO"/>
</dbReference>
<dbReference type="PIRSF" id="PIRSF005639">
    <property type="entry name" value="Glut_amidoT_SNO"/>
    <property type="match status" value="1"/>
</dbReference>
<dbReference type="SUPFAM" id="SSF52317">
    <property type="entry name" value="Class I glutamine amidotransferase-like"/>
    <property type="match status" value="1"/>
</dbReference>
<dbReference type="EC" id="4.3.3.6" evidence="7"/>
<keyword evidence="11" id="KW-1185">Reference proteome</keyword>
<dbReference type="PROSITE" id="PS51273">
    <property type="entry name" value="GATASE_TYPE_1"/>
    <property type="match status" value="1"/>
</dbReference>
<dbReference type="GO" id="GO:0004359">
    <property type="term" value="F:glutaminase activity"/>
    <property type="evidence" value="ECO:0007669"/>
    <property type="project" value="UniProtKB-UniRule"/>
</dbReference>
<feature type="binding site" evidence="7 9">
    <location>
        <position position="118"/>
    </location>
    <ligand>
        <name>L-glutamine</name>
        <dbReference type="ChEBI" id="CHEBI:58359"/>
    </ligand>
</feature>
<evidence type="ECO:0000256" key="4">
    <source>
        <dbReference type="ARBA" id="ARBA00022962"/>
    </source>
</evidence>